<gene>
    <name evidence="2" type="ORF">FEM55_15380</name>
</gene>
<sequence>MKIVFSTAIVMLMLACNKPADKASASTDTTGSGSASAESAVKPDQLITPGKGIGHLTIGLPVDSAIVRLGSPDSSDAAMGSALLAWYSKDASKHRTAVFAGRNMGNDDVSRIKKIMVSSPWFKTSEGVAAGTSRTDIERNYTLKQVDDLTARQKGLQVFDDNDKGITFDIDSASGKCTAITVHTTHESPQSYINMH</sequence>
<protein>
    <recommendedName>
        <fullName evidence="4">Lipoprotein</fullName>
    </recommendedName>
</protein>
<keyword evidence="3" id="KW-1185">Reference proteome</keyword>
<dbReference type="Proteomes" id="UP000309788">
    <property type="component" value="Unassembled WGS sequence"/>
</dbReference>
<organism evidence="2 3">
    <name type="scientific">Dyadobacter sediminis</name>
    <dbReference type="NCBI Taxonomy" id="1493691"/>
    <lineage>
        <taxon>Bacteria</taxon>
        <taxon>Pseudomonadati</taxon>
        <taxon>Bacteroidota</taxon>
        <taxon>Cytophagia</taxon>
        <taxon>Cytophagales</taxon>
        <taxon>Spirosomataceae</taxon>
        <taxon>Dyadobacter</taxon>
    </lineage>
</organism>
<evidence type="ECO:0000256" key="1">
    <source>
        <dbReference type="SAM" id="MobiDB-lite"/>
    </source>
</evidence>
<dbReference type="AlphaFoldDB" id="A0A5R9KBJ2"/>
<feature type="compositionally biased region" description="Low complexity" evidence="1">
    <location>
        <begin position="23"/>
        <end position="40"/>
    </location>
</feature>
<evidence type="ECO:0000313" key="3">
    <source>
        <dbReference type="Proteomes" id="UP000309788"/>
    </source>
</evidence>
<accession>A0A5R9KBJ2</accession>
<comment type="caution">
    <text evidence="2">The sequence shown here is derived from an EMBL/GenBank/DDBJ whole genome shotgun (WGS) entry which is preliminary data.</text>
</comment>
<feature type="region of interest" description="Disordered" evidence="1">
    <location>
        <begin position="23"/>
        <end position="42"/>
    </location>
</feature>
<dbReference type="RefSeq" id="WP_138282237.1">
    <property type="nucleotide sequence ID" value="NZ_BMGE01000003.1"/>
</dbReference>
<dbReference type="PROSITE" id="PS51257">
    <property type="entry name" value="PROKAR_LIPOPROTEIN"/>
    <property type="match status" value="1"/>
</dbReference>
<reference evidence="2 3" key="1">
    <citation type="submission" date="2019-05" db="EMBL/GenBank/DDBJ databases">
        <authorList>
            <person name="Qu J.-H."/>
        </authorList>
    </citation>
    <scope>NUCLEOTIDE SEQUENCE [LARGE SCALE GENOMIC DNA]</scope>
    <source>
        <strain evidence="2 3">Z12</strain>
    </source>
</reference>
<dbReference type="OrthoDB" id="1494315at2"/>
<dbReference type="EMBL" id="VCEI01000025">
    <property type="protein sequence ID" value="TLU92128.1"/>
    <property type="molecule type" value="Genomic_DNA"/>
</dbReference>
<proteinExistence type="predicted"/>
<evidence type="ECO:0000313" key="2">
    <source>
        <dbReference type="EMBL" id="TLU92128.1"/>
    </source>
</evidence>
<name>A0A5R9KBJ2_9BACT</name>
<evidence type="ECO:0008006" key="4">
    <source>
        <dbReference type="Google" id="ProtNLM"/>
    </source>
</evidence>